<gene>
    <name evidence="1" type="ORF">JR316_0001937</name>
</gene>
<dbReference type="EMBL" id="JAFIQS020000002">
    <property type="protein sequence ID" value="KAH9485033.1"/>
    <property type="molecule type" value="Genomic_DNA"/>
</dbReference>
<accession>A0ACB8HAQ9</accession>
<dbReference type="Proteomes" id="UP000664032">
    <property type="component" value="Unassembled WGS sequence"/>
</dbReference>
<keyword evidence="2" id="KW-1185">Reference proteome</keyword>
<comment type="caution">
    <text evidence="1">The sequence shown here is derived from an EMBL/GenBank/DDBJ whole genome shotgun (WGS) entry which is preliminary data.</text>
</comment>
<reference evidence="1" key="1">
    <citation type="submission" date="2021-10" db="EMBL/GenBank/DDBJ databases">
        <title>Psilocybe cubensis genome.</title>
        <authorList>
            <person name="Mckernan K.J."/>
            <person name="Crawford S."/>
            <person name="Trippe A."/>
            <person name="Kane L.T."/>
            <person name="Mclaughlin S."/>
        </authorList>
    </citation>
    <scope>NUCLEOTIDE SEQUENCE</scope>
    <source>
        <strain evidence="1">MGC-MH-2018</strain>
    </source>
</reference>
<proteinExistence type="predicted"/>
<name>A0ACB8HAQ9_PSICU</name>
<protein>
    <submittedName>
        <fullName evidence="1">Uncharacterized protein</fullName>
    </submittedName>
</protein>
<organism evidence="1 2">
    <name type="scientific">Psilocybe cubensis</name>
    <name type="common">Psychedelic mushroom</name>
    <name type="synonym">Stropharia cubensis</name>
    <dbReference type="NCBI Taxonomy" id="181762"/>
    <lineage>
        <taxon>Eukaryota</taxon>
        <taxon>Fungi</taxon>
        <taxon>Dikarya</taxon>
        <taxon>Basidiomycota</taxon>
        <taxon>Agaricomycotina</taxon>
        <taxon>Agaricomycetes</taxon>
        <taxon>Agaricomycetidae</taxon>
        <taxon>Agaricales</taxon>
        <taxon>Agaricineae</taxon>
        <taxon>Strophariaceae</taxon>
        <taxon>Psilocybe</taxon>
    </lineage>
</organism>
<evidence type="ECO:0000313" key="1">
    <source>
        <dbReference type="EMBL" id="KAH9485033.1"/>
    </source>
</evidence>
<evidence type="ECO:0000313" key="2">
    <source>
        <dbReference type="Proteomes" id="UP000664032"/>
    </source>
</evidence>
<sequence>MKESEKQKREISEPPRITYDAATRTFDRLFKEDSLDAMKTVVRKKLGLSGSAPVFLSQWREGKAVDLEDDDDFEAFSAAARSSSSVVVKVILGESQTRTLPSADENETPSITKTKRKRKSRHSVTPPVTERPPEESITPDSGPELVPAKKRRVSFAADAPELGQIMEEKLKKKGKEKSASPPRDITEHEQSEKEGESGKKKKRKKNKRKDKEGENLEEDNTKATAEKLAVGHESGKKTTADSTISKIPSNDVALAAVTEFGQPTPQPKKSKKRSRSGDAQDESIPTQQPVPTSAADEHERPTKKAKKKKATEIGAADIPITDVTVDTTTITKTTSETVSSTVHPSANNGAEEAKKQRKKKEKVTADLEDNSISETVDPGIVSKNPDDAVSEKPKKSAKSKSANIAPSSAAAELTRTDEPLPTSNSITATSAPAADVSDKAPVTKKSKKKDKEKTAATKQTETALDTTDTLSRPDTSMSTVTHLHDCYVDSNIRAQAESKKNKDTETDSENSATAVTKDGVESSEVTNAKSTKKTGKQKKTETINTEQTSSTKGQSTEQANAAIETAAVMKEATRLAVENVLKKAAEKAASSSSGQANATYSPTATTDVTSAANHPTKAPSSSESSKSIEKSRVSLAKSAKESDTCPICETSPFHARSRCPVIKSGIRAMRKKVAELEQDTSKDGADSRASIILELQNIIDRRTKKPRAPDAQKPGGTEAESESPGKESEVVATVDVTCPVPTSVPEPSIEAEAAPTAVVPPASVPRISGTPSGKPISAREILNQKAQQTLSSRASSSQKPVASVPTVLPAMSKPTHIAEVALSMELSRFGDMSQFTDKDLDALIRGPRLSMKNALPTSDTEDESEQEEEDVVLEEDVTVEDRAARNASRVEYPSSSDEAEDEEEDEIPSGGPSNVDHPSTAAIIEEAEEDEEEAKDAEKSQGNLSFHDINALGSSVEPDRTGNNAVHAAVGADLASINEPEASKSNGAKDSDNDSDKSDSDSEDSSPSGPKVSPENVIEDEDADPIEPSDPPTSTQPRPVEDLISSGEEDVPLSQSTPKSEVVGRTRSQRTTAAIKRSTITSQPPESQSKDPASKDAPVEETPKPRTRGMKKLTELPVPPNPAVRVIRQAAVATPKTRRQLAQEKQREETPEESEVTVRTRSAAAAAAKAKVPAKAPPKTPAKTPARAKTTAKPLSKQGKSTVSNAVPTNQDHGPTPIPPSSPGKRAAGSSWAVLQENVHSQVDTDNGGQVDELLSSPTIEPRTTRDPGGKGENSMSVNGSQQDPLFIPAESQQSFPYSQYPLDVPHTSQAIASPNDSDDENEVALAVVKTSSAPQKQAYRSLTDIASQSKLFAPRPSQILKQITEPQDEDLFGRNGQESEESDSGSDSDDDNKKRISSHIPATRRAGVAVPKKK</sequence>